<accession>A0ABQ7J6L1</accession>
<sequence>MEPRTLVYYHIPGDHDDPGHPNVYAIMKPPETIKLRDVRGKFPLPGKYHFRFKLKSESGELWMDITNDDSFVPVVNTHVIAKVLRISWLNSDSPSPSVPSPTTITSDNAVREFSKWNGSIDAMESSKNGTPYSEPIFTTTIGLPSQANTSYIDSPFPRVPVKTVIQQDKTREEDILRMFDASPPQIPSKPANLPKDDFDLIFR</sequence>
<evidence type="ECO:0000256" key="1">
    <source>
        <dbReference type="ARBA" id="ARBA00022687"/>
    </source>
</evidence>
<dbReference type="Gene3D" id="2.40.240.130">
    <property type="match status" value="1"/>
</dbReference>
<evidence type="ECO:0000313" key="3">
    <source>
        <dbReference type="EMBL" id="KAF8819325.1"/>
    </source>
</evidence>
<name>A0ABQ7J6L1_9APIC</name>
<feature type="domain" description="DIX" evidence="2">
    <location>
        <begin position="2"/>
        <end position="87"/>
    </location>
</feature>
<dbReference type="Proteomes" id="UP000823046">
    <property type="component" value="Unassembled WGS sequence"/>
</dbReference>
<evidence type="ECO:0000313" key="4">
    <source>
        <dbReference type="Proteomes" id="UP000823046"/>
    </source>
</evidence>
<organism evidence="3 4">
    <name type="scientific">Cardiosporidium cionae</name>
    <dbReference type="NCBI Taxonomy" id="476202"/>
    <lineage>
        <taxon>Eukaryota</taxon>
        <taxon>Sar</taxon>
        <taxon>Alveolata</taxon>
        <taxon>Apicomplexa</taxon>
        <taxon>Aconoidasida</taxon>
        <taxon>Nephromycida</taxon>
        <taxon>Cardiosporidium</taxon>
    </lineage>
</organism>
<dbReference type="PANTHER" id="PTHR42509">
    <property type="entry name" value="DIX DOMAIN-CONTAINING PROTEIN"/>
    <property type="match status" value="1"/>
</dbReference>
<dbReference type="InterPro" id="IPR038207">
    <property type="entry name" value="DIX_dom_sf"/>
</dbReference>
<gene>
    <name evidence="3" type="ORF">IE077_000098</name>
</gene>
<dbReference type="Pfam" id="PF00778">
    <property type="entry name" value="DIX"/>
    <property type="match status" value="1"/>
</dbReference>
<dbReference type="SUPFAM" id="SSF54236">
    <property type="entry name" value="Ubiquitin-like"/>
    <property type="match status" value="1"/>
</dbReference>
<dbReference type="PROSITE" id="PS50841">
    <property type="entry name" value="DIX"/>
    <property type="match status" value="1"/>
</dbReference>
<comment type="caution">
    <text evidence="3">The sequence shown here is derived from an EMBL/GenBank/DDBJ whole genome shotgun (WGS) entry which is preliminary data.</text>
</comment>
<dbReference type="PANTHER" id="PTHR42509:SF1">
    <property type="entry name" value="DIX DOMAIN-CONTAINING PROTEIN"/>
    <property type="match status" value="1"/>
</dbReference>
<protein>
    <recommendedName>
        <fullName evidence="2">DIX domain-containing protein</fullName>
    </recommendedName>
</protein>
<reference evidence="3 4" key="1">
    <citation type="journal article" date="2020" name="bioRxiv">
        <title>Metabolic contributions of an alphaproteobacterial endosymbiont in the apicomplexan Cardiosporidium cionae.</title>
        <authorList>
            <person name="Hunter E.S."/>
            <person name="Paight C.J."/>
            <person name="Lane C.E."/>
        </authorList>
    </citation>
    <scope>NUCLEOTIDE SEQUENCE [LARGE SCALE GENOMIC DNA]</scope>
    <source>
        <strain evidence="3">ESH_2018</strain>
    </source>
</reference>
<keyword evidence="1" id="KW-0879">Wnt signaling pathway</keyword>
<dbReference type="EMBL" id="JADAQX010000816">
    <property type="protein sequence ID" value="KAF8819325.1"/>
    <property type="molecule type" value="Genomic_DNA"/>
</dbReference>
<dbReference type="InterPro" id="IPR029071">
    <property type="entry name" value="Ubiquitin-like_domsf"/>
</dbReference>
<dbReference type="InterPro" id="IPR001158">
    <property type="entry name" value="DIX"/>
</dbReference>
<keyword evidence="4" id="KW-1185">Reference proteome</keyword>
<evidence type="ECO:0000259" key="2">
    <source>
        <dbReference type="PROSITE" id="PS50841"/>
    </source>
</evidence>
<proteinExistence type="predicted"/>